<feature type="transmembrane region" description="Helical" evidence="5">
    <location>
        <begin position="42"/>
        <end position="59"/>
    </location>
</feature>
<dbReference type="GO" id="GO:0005886">
    <property type="term" value="C:plasma membrane"/>
    <property type="evidence" value="ECO:0007669"/>
    <property type="project" value="TreeGrafter"/>
</dbReference>
<dbReference type="GO" id="GO:0005375">
    <property type="term" value="F:copper ion transmembrane transporter activity"/>
    <property type="evidence" value="ECO:0007669"/>
    <property type="project" value="UniProtKB-UniRule"/>
</dbReference>
<evidence type="ECO:0000313" key="7">
    <source>
        <dbReference type="EMBL" id="KAK7694435.1"/>
    </source>
</evidence>
<sequence>MAHSHGSTTSTDSNGTVVSMMIPWLHFSSGDNLYFASWQPNSAGALAGASIGLIFLALFERWITAIRGVMEAHWKRHALAMMSSKDSKDTAPSDDSACCTTEKETQVEEVDANHSPPQSTALSSRVSRSPRVIPPFIPSHDFTRGILFAFQALLQYLLMLAIMTFQAAYFISIVGGLGIGEMLFGRMGSAHVH</sequence>
<dbReference type="PANTHER" id="PTHR12483:SF27">
    <property type="entry name" value="COPPER TRANSPORT PROTEIN CTR1"/>
    <property type="match status" value="1"/>
</dbReference>
<keyword evidence="8" id="KW-1185">Reference proteome</keyword>
<comment type="caution">
    <text evidence="7">The sequence shown here is derived from an EMBL/GenBank/DDBJ whole genome shotgun (WGS) entry which is preliminary data.</text>
</comment>
<feature type="region of interest" description="Disordered" evidence="6">
    <location>
        <begin position="85"/>
        <end position="126"/>
    </location>
</feature>
<keyword evidence="4 5" id="KW-0472">Membrane</keyword>
<dbReference type="Proteomes" id="UP001385951">
    <property type="component" value="Unassembled WGS sequence"/>
</dbReference>
<evidence type="ECO:0000256" key="5">
    <source>
        <dbReference type="RuleBase" id="RU367022"/>
    </source>
</evidence>
<organism evidence="7 8">
    <name type="scientific">Cerrena zonata</name>
    <dbReference type="NCBI Taxonomy" id="2478898"/>
    <lineage>
        <taxon>Eukaryota</taxon>
        <taxon>Fungi</taxon>
        <taxon>Dikarya</taxon>
        <taxon>Basidiomycota</taxon>
        <taxon>Agaricomycotina</taxon>
        <taxon>Agaricomycetes</taxon>
        <taxon>Polyporales</taxon>
        <taxon>Cerrenaceae</taxon>
        <taxon>Cerrena</taxon>
    </lineage>
</organism>
<keyword evidence="5" id="KW-0186">Copper</keyword>
<feature type="transmembrane region" description="Helical" evidence="5">
    <location>
        <begin position="156"/>
        <end position="179"/>
    </location>
</feature>
<keyword evidence="5" id="KW-0406">Ion transport</keyword>
<proteinExistence type="inferred from homology"/>
<comment type="similarity">
    <text evidence="5">Belongs to the copper transporter (Ctr) (TC 1.A.56) family. SLC31A subfamily.</text>
</comment>
<keyword evidence="5" id="KW-0187">Copper transport</keyword>
<name>A0AAW0GXE8_9APHY</name>
<gene>
    <name evidence="7" type="ORF">QCA50_001621</name>
</gene>
<evidence type="ECO:0000256" key="1">
    <source>
        <dbReference type="ARBA" id="ARBA00004141"/>
    </source>
</evidence>
<dbReference type="EMBL" id="JASBNA010000002">
    <property type="protein sequence ID" value="KAK7694435.1"/>
    <property type="molecule type" value="Genomic_DNA"/>
</dbReference>
<keyword evidence="5" id="KW-0813">Transport</keyword>
<dbReference type="PANTHER" id="PTHR12483">
    <property type="entry name" value="SOLUTE CARRIER FAMILY 31 COPPER TRANSPORTERS"/>
    <property type="match status" value="1"/>
</dbReference>
<evidence type="ECO:0000256" key="3">
    <source>
        <dbReference type="ARBA" id="ARBA00022989"/>
    </source>
</evidence>
<comment type="subcellular location">
    <subcellularLocation>
        <location evidence="1 5">Membrane</location>
        <topology evidence="1 5">Multi-pass membrane protein</topology>
    </subcellularLocation>
</comment>
<evidence type="ECO:0000256" key="2">
    <source>
        <dbReference type="ARBA" id="ARBA00022692"/>
    </source>
</evidence>
<reference evidence="7 8" key="1">
    <citation type="submission" date="2022-09" db="EMBL/GenBank/DDBJ databases">
        <authorList>
            <person name="Palmer J.M."/>
        </authorList>
    </citation>
    <scope>NUCLEOTIDE SEQUENCE [LARGE SCALE GENOMIC DNA]</scope>
    <source>
        <strain evidence="7 8">DSM 7382</strain>
    </source>
</reference>
<evidence type="ECO:0000313" key="8">
    <source>
        <dbReference type="Proteomes" id="UP001385951"/>
    </source>
</evidence>
<dbReference type="InterPro" id="IPR007274">
    <property type="entry name" value="Cop_transporter"/>
</dbReference>
<accession>A0AAW0GXE8</accession>
<dbReference type="AlphaFoldDB" id="A0AAW0GXE8"/>
<protein>
    <recommendedName>
        <fullName evidence="5">Copper transport protein</fullName>
    </recommendedName>
</protein>
<evidence type="ECO:0000256" key="6">
    <source>
        <dbReference type="SAM" id="MobiDB-lite"/>
    </source>
</evidence>
<dbReference type="Pfam" id="PF04145">
    <property type="entry name" value="Ctr"/>
    <property type="match status" value="1"/>
</dbReference>
<keyword evidence="3 5" id="KW-1133">Transmembrane helix</keyword>
<keyword evidence="2 5" id="KW-0812">Transmembrane</keyword>
<evidence type="ECO:0000256" key="4">
    <source>
        <dbReference type="ARBA" id="ARBA00023136"/>
    </source>
</evidence>